<dbReference type="InterPro" id="IPR038573">
    <property type="entry name" value="BrnT_sf"/>
</dbReference>
<evidence type="ECO:0000313" key="2">
    <source>
        <dbReference type="Proteomes" id="UP000826540"/>
    </source>
</evidence>
<organism evidence="1 2">
    <name type="scientific">Sphaerospermopsis torques-reginae ITEP-024</name>
    <dbReference type="NCBI Taxonomy" id="984208"/>
    <lineage>
        <taxon>Bacteria</taxon>
        <taxon>Bacillati</taxon>
        <taxon>Cyanobacteriota</taxon>
        <taxon>Cyanophyceae</taxon>
        <taxon>Nostocales</taxon>
        <taxon>Aphanizomenonaceae</taxon>
        <taxon>Sphaerospermopsis</taxon>
        <taxon>Sphaerospermopsis torques-reginae</taxon>
    </lineage>
</organism>
<name>A0ABX8WYU2_9CYAN</name>
<protein>
    <submittedName>
        <fullName evidence="1">BrnT family toxin</fullName>
    </submittedName>
</protein>
<proteinExistence type="predicted"/>
<sequence length="95" mass="11291">MRVEFEWDENKAQININKHGVSFEEAKTVFDDPFALIFDDLAHSFGEKREIIIGYSNQNHLLLVCFTERESNLIRIFSCRFATKKERQDYEQNTN</sequence>
<dbReference type="Pfam" id="PF04365">
    <property type="entry name" value="BrnT_toxin"/>
    <property type="match status" value="1"/>
</dbReference>
<reference evidence="1 2" key="1">
    <citation type="journal article" date="2022" name="J. Am. Chem. Soc.">
        <title>Biosynthesis of Guanitoxin Enables Global Environmental Detection in Freshwater Cyanobacteria.</title>
        <authorList>
            <person name="Lima S.T."/>
            <person name="Fallon T.R."/>
            <person name="Cordoza J.L."/>
            <person name="Chekan J.R."/>
            <person name="Delbaje E."/>
            <person name="Hopiavuori A.R."/>
            <person name="Alvarenga D.O."/>
            <person name="Wood S.M."/>
            <person name="Luhavaya H."/>
            <person name="Baumgartner J.T."/>
            <person name="Dorr F.A."/>
            <person name="Etchegaray A."/>
            <person name="Pinto E."/>
            <person name="McKinnie S.M.K."/>
            <person name="Fiore M.F."/>
            <person name="Moore B.S."/>
        </authorList>
    </citation>
    <scope>NUCLEOTIDE SEQUENCE [LARGE SCALE GENOMIC DNA]</scope>
    <source>
        <strain evidence="1 2">ITEP-024</strain>
    </source>
</reference>
<dbReference type="EMBL" id="CP080598">
    <property type="protein sequence ID" value="QYX31581.1"/>
    <property type="molecule type" value="Genomic_DNA"/>
</dbReference>
<keyword evidence="2" id="KW-1185">Reference proteome</keyword>
<gene>
    <name evidence="1" type="ORF">K2F26_22780</name>
</gene>
<dbReference type="RefSeq" id="WP_220609604.1">
    <property type="nucleotide sequence ID" value="NZ_CP080598.1"/>
</dbReference>
<dbReference type="InterPro" id="IPR007460">
    <property type="entry name" value="BrnT_toxin"/>
</dbReference>
<accession>A0ABX8WYU2</accession>
<evidence type="ECO:0000313" key="1">
    <source>
        <dbReference type="EMBL" id="QYX31581.1"/>
    </source>
</evidence>
<dbReference type="Proteomes" id="UP000826540">
    <property type="component" value="Chromosome"/>
</dbReference>
<dbReference type="Gene3D" id="3.10.450.530">
    <property type="entry name" value="Ribonuclease toxin, BrnT, of type II toxin-antitoxin system"/>
    <property type="match status" value="1"/>
</dbReference>